<dbReference type="PROSITE" id="PS51257">
    <property type="entry name" value="PROKAR_LIPOPROTEIN"/>
    <property type="match status" value="1"/>
</dbReference>
<accession>A0A6I6CCS4</accession>
<keyword evidence="4" id="KW-1185">Reference proteome</keyword>
<dbReference type="KEGG" id="stab:STABA_v1c05790"/>
<gene>
    <name evidence="3" type="ORF">STABA_v1c05790</name>
</gene>
<dbReference type="OrthoDB" id="389688at2"/>
<keyword evidence="2" id="KW-0732">Signal</keyword>
<dbReference type="EMBL" id="CP046276">
    <property type="protein sequence ID" value="QGS51942.1"/>
    <property type="molecule type" value="Genomic_DNA"/>
</dbReference>
<protein>
    <recommendedName>
        <fullName evidence="5">Lipoprotein</fullName>
    </recommendedName>
</protein>
<evidence type="ECO:0000313" key="4">
    <source>
        <dbReference type="Proteomes" id="UP000424468"/>
    </source>
</evidence>
<feature type="chain" id="PRO_5026284692" description="Lipoprotein" evidence="2">
    <location>
        <begin position="19"/>
        <end position="380"/>
    </location>
</feature>
<evidence type="ECO:0000256" key="1">
    <source>
        <dbReference type="SAM" id="MobiDB-lite"/>
    </source>
</evidence>
<reference evidence="3 4" key="1">
    <citation type="submission" date="2019-11" db="EMBL/GenBank/DDBJ databases">
        <title>Complete genome sequence of Spiroplasma tabanidicola TAUS-1 (DSM 22603).</title>
        <authorList>
            <person name="Huang C.-T."/>
            <person name="Lin Y.-C."/>
            <person name="Kuo C.-H."/>
        </authorList>
    </citation>
    <scope>NUCLEOTIDE SEQUENCE [LARGE SCALE GENOMIC DNA]</scope>
    <source>
        <strain evidence="3 4">TAUS-1</strain>
    </source>
</reference>
<evidence type="ECO:0000313" key="3">
    <source>
        <dbReference type="EMBL" id="QGS51942.1"/>
    </source>
</evidence>
<name>A0A6I6CCS4_9MOLU</name>
<sequence>MKKILTLLSSLGLILTSAAPSIISCKALPVNRDFKDVASVEALWDTKIVKTISLTSVSDVSDKGVILKLNKLAKKIKELVEYRLSPGTVEDFKSKKPKFEIRYLDNQLGIGDPELEDNIESSKNITTIVNNLYDKYGENGNFELKMSFILMIDNDATGKETGKVSKYKGLKFFLTSKASFEYDRETKKFTSNSKYKKYKNSQEAITEKSDLKKINKLEENQMEPNKTAFTELTDGILYLDDDQYYNDNVDNIQNSLIKNESYVTGWIYKSLLRKIDESNYNNYIYQFYSQKDINVVNDEEWESYTIKNILNYELNYWKKTSSDSSDKSFESRVLGKNPKDPSSDEANQLNNLASKGEAMFEILDQKIRVKTSVVWEEKAT</sequence>
<feature type="compositionally biased region" description="Basic and acidic residues" evidence="1">
    <location>
        <begin position="320"/>
        <end position="330"/>
    </location>
</feature>
<feature type="signal peptide" evidence="2">
    <location>
        <begin position="1"/>
        <end position="18"/>
    </location>
</feature>
<organism evidence="3 4">
    <name type="scientific">Spiroplasma tabanidicola</name>
    <dbReference type="NCBI Taxonomy" id="324079"/>
    <lineage>
        <taxon>Bacteria</taxon>
        <taxon>Bacillati</taxon>
        <taxon>Mycoplasmatota</taxon>
        <taxon>Mollicutes</taxon>
        <taxon>Entomoplasmatales</taxon>
        <taxon>Spiroplasmataceae</taxon>
        <taxon>Spiroplasma</taxon>
    </lineage>
</organism>
<evidence type="ECO:0008006" key="5">
    <source>
        <dbReference type="Google" id="ProtNLM"/>
    </source>
</evidence>
<dbReference type="RefSeq" id="WP_156006406.1">
    <property type="nucleotide sequence ID" value="NZ_CP046276.1"/>
</dbReference>
<evidence type="ECO:0000256" key="2">
    <source>
        <dbReference type="SAM" id="SignalP"/>
    </source>
</evidence>
<dbReference type="AlphaFoldDB" id="A0A6I6CCS4"/>
<dbReference type="Proteomes" id="UP000424468">
    <property type="component" value="Chromosome"/>
</dbReference>
<feature type="region of interest" description="Disordered" evidence="1">
    <location>
        <begin position="320"/>
        <end position="350"/>
    </location>
</feature>
<proteinExistence type="predicted"/>